<evidence type="ECO:0000313" key="1">
    <source>
        <dbReference type="EMBL" id="PWN65050.1"/>
    </source>
</evidence>
<proteinExistence type="predicted"/>
<dbReference type="EMBL" id="PPED02000006">
    <property type="protein sequence ID" value="PWN65050.1"/>
    <property type="molecule type" value="Genomic_DNA"/>
</dbReference>
<name>A0A316X2C2_9FLAO</name>
<accession>A0A316X2C2</accession>
<gene>
    <name evidence="1" type="ORF">C1631_020810</name>
</gene>
<organism evidence="1 2">
    <name type="scientific">Chryseobacterium phosphatilyticum</name>
    <dbReference type="NCBI Taxonomy" id="475075"/>
    <lineage>
        <taxon>Bacteria</taxon>
        <taxon>Pseudomonadati</taxon>
        <taxon>Bacteroidota</taxon>
        <taxon>Flavobacteriia</taxon>
        <taxon>Flavobacteriales</taxon>
        <taxon>Weeksellaceae</taxon>
        <taxon>Chryseobacterium group</taxon>
        <taxon>Chryseobacterium</taxon>
    </lineage>
</organism>
<keyword evidence="2" id="KW-1185">Reference proteome</keyword>
<dbReference type="RefSeq" id="WP_109713985.1">
    <property type="nucleotide sequence ID" value="NZ_PPED02000006.1"/>
</dbReference>
<reference evidence="1 2" key="1">
    <citation type="submission" date="2018-04" db="EMBL/GenBank/DDBJ databases">
        <title>Draft Genome Sequence of Phosphate-Solubilizing Chryseobacterium sp. ISE14 that is a Biocontrol and Plant Growth-Promoting Rhizobacterium Isolated from Cucumber.</title>
        <authorList>
            <person name="Jeong J.-J."/>
            <person name="Sang M.K."/>
            <person name="Choi I.-G."/>
            <person name="Kim K.D."/>
        </authorList>
    </citation>
    <scope>NUCLEOTIDE SEQUENCE [LARGE SCALE GENOMIC DNA]</scope>
    <source>
        <strain evidence="1 2">ISE14</strain>
    </source>
</reference>
<protein>
    <submittedName>
        <fullName evidence="1">Uncharacterized protein</fullName>
    </submittedName>
</protein>
<evidence type="ECO:0000313" key="2">
    <source>
        <dbReference type="Proteomes" id="UP000236594"/>
    </source>
</evidence>
<dbReference type="AlphaFoldDB" id="A0A316X2C2"/>
<comment type="caution">
    <text evidence="1">The sequence shown here is derived from an EMBL/GenBank/DDBJ whole genome shotgun (WGS) entry which is preliminary data.</text>
</comment>
<dbReference type="OrthoDB" id="3034497at2"/>
<sequence length="319" mass="37503">MFYNINGIPSESPSEEKFFITENIIKDFIFKEGDLTLEIENICIRLRNKIAISIFGKVENLHFLNSCPIFPFVAYAGIDAEIRISKLEFEKTYSEIEDKKTLNKLLYYYDVENLISSIQNSVLETKYLVGNFYKLLNENNFLVAENYTIVDNGIQYASGPIVVNITSIVNYLFINLYSQLDFVTKLAYEIENLNLDFEKYPKLKSKDILYGDQKKIKLAYYPNSLFEFSNDIKIIMYLRNEIVHNASIDSIPKVYQVIKDKKVIEKFILLPDFENGIIKVFKNRRRFFNDDVKLNEILPAMITDFWMRLKLTLENIEFL</sequence>
<dbReference type="Proteomes" id="UP000236594">
    <property type="component" value="Unassembled WGS sequence"/>
</dbReference>